<protein>
    <submittedName>
        <fullName evidence="1">Uncharacterized protein conserved in bacteria</fullName>
    </submittedName>
</protein>
<dbReference type="SUPFAM" id="SSF101386">
    <property type="entry name" value="all-alpha NTP pyrophosphatases"/>
    <property type="match status" value="1"/>
</dbReference>
<dbReference type="Pfam" id="PF01503">
    <property type="entry name" value="PRA-PH"/>
    <property type="match status" value="1"/>
</dbReference>
<dbReference type="InterPro" id="IPR033653">
    <property type="entry name" value="NTP-PPase_DR2231-like"/>
</dbReference>
<dbReference type="InterPro" id="IPR021130">
    <property type="entry name" value="PRib-ATP_PPHydrolase-like"/>
</dbReference>
<dbReference type="InterPro" id="IPR023292">
    <property type="entry name" value="NTP_PyroPHydrolase-like_dom_sf"/>
</dbReference>
<dbReference type="CDD" id="cd11530">
    <property type="entry name" value="NTP-PPase_DR2231_like"/>
    <property type="match status" value="1"/>
</dbReference>
<dbReference type="KEGG" id="tbw:NCTC13354_00039"/>
<sequence length="157" mass="17435">MTLDNDSVDPTRPEELVRQFHHTYGLPIVDDGPNADRERIHMRMSLIAEEFAELTGAVYGARAREIIENAFAEARRTDDHSRDTVEVADALGDLTYVIYGMALELGIPMADVLREIQGSNMSKLGADGKPIYREDGKVLKGPDFYEPNIAKVLGLDS</sequence>
<keyword evidence="2" id="KW-1185">Reference proteome</keyword>
<proteinExistence type="predicted"/>
<evidence type="ECO:0000313" key="2">
    <source>
        <dbReference type="Proteomes" id="UP000269542"/>
    </source>
</evidence>
<accession>A0A3S4YWG6</accession>
<organism evidence="1 2">
    <name type="scientific">Trueperella bialowiezensis</name>
    <dbReference type="NCBI Taxonomy" id="312285"/>
    <lineage>
        <taxon>Bacteria</taxon>
        <taxon>Bacillati</taxon>
        <taxon>Actinomycetota</taxon>
        <taxon>Actinomycetes</taxon>
        <taxon>Actinomycetales</taxon>
        <taxon>Actinomycetaceae</taxon>
        <taxon>Trueperella</taxon>
    </lineage>
</organism>
<name>A0A3S4YWG6_9ACTO</name>
<dbReference type="OrthoDB" id="9795188at2"/>
<dbReference type="Proteomes" id="UP000269542">
    <property type="component" value="Chromosome"/>
</dbReference>
<gene>
    <name evidence="1" type="ORF">NCTC13354_00039</name>
</gene>
<reference evidence="1 2" key="1">
    <citation type="submission" date="2018-12" db="EMBL/GenBank/DDBJ databases">
        <authorList>
            <consortium name="Pathogen Informatics"/>
        </authorList>
    </citation>
    <scope>NUCLEOTIDE SEQUENCE [LARGE SCALE GENOMIC DNA]</scope>
    <source>
        <strain evidence="1 2">NCTC13354</strain>
    </source>
</reference>
<evidence type="ECO:0000313" key="1">
    <source>
        <dbReference type="EMBL" id="VEI12365.1"/>
    </source>
</evidence>
<dbReference type="EMBL" id="LR134476">
    <property type="protein sequence ID" value="VEI12365.1"/>
    <property type="molecule type" value="Genomic_DNA"/>
</dbReference>
<dbReference type="Gene3D" id="1.10.3420.10">
    <property type="entry name" value="putative ntp pyrophosphohydrolase like domain"/>
    <property type="match status" value="1"/>
</dbReference>
<dbReference type="AlphaFoldDB" id="A0A3S4YWG6"/>